<dbReference type="SMART" id="SM00560">
    <property type="entry name" value="LamGL"/>
    <property type="match status" value="1"/>
</dbReference>
<accession>A0A3S4RPY2</accession>
<dbReference type="Pfam" id="PF12733">
    <property type="entry name" value="Cadherin-like"/>
    <property type="match status" value="1"/>
</dbReference>
<keyword evidence="2" id="KW-1015">Disulfide bond</keyword>
<dbReference type="SUPFAM" id="SSF51126">
    <property type="entry name" value="Pectin lyase-like"/>
    <property type="match status" value="1"/>
</dbReference>
<evidence type="ECO:0000259" key="3">
    <source>
        <dbReference type="PROSITE" id="PS50853"/>
    </source>
</evidence>
<dbReference type="RefSeq" id="WP_113648062.1">
    <property type="nucleotide sequence ID" value="NZ_QMHN01000004.1"/>
</dbReference>
<comment type="caution">
    <text evidence="4">The sequence shown here is derived from an EMBL/GenBank/DDBJ whole genome shotgun (WGS) entry which is preliminary data.</text>
</comment>
<dbReference type="SUPFAM" id="SSF49265">
    <property type="entry name" value="Fibronectin type III"/>
    <property type="match status" value="3"/>
</dbReference>
<dbReference type="InterPro" id="IPR003961">
    <property type="entry name" value="FN3_dom"/>
</dbReference>
<dbReference type="Gene3D" id="2.160.20.10">
    <property type="entry name" value="Single-stranded right-handed beta-helix, Pectin lyase-like"/>
    <property type="match status" value="2"/>
</dbReference>
<gene>
    <name evidence="4" type="ORF">DPV69_14280</name>
</gene>
<dbReference type="EMBL" id="SAYW01000004">
    <property type="protein sequence ID" value="RWU06452.1"/>
    <property type="molecule type" value="Genomic_DNA"/>
</dbReference>
<dbReference type="Gene3D" id="2.60.120.200">
    <property type="match status" value="3"/>
</dbReference>
<dbReference type="PROSITE" id="PS50853">
    <property type="entry name" value="FN3"/>
    <property type="match status" value="3"/>
</dbReference>
<evidence type="ECO:0000313" key="4">
    <source>
        <dbReference type="EMBL" id="RWU06452.1"/>
    </source>
</evidence>
<evidence type="ECO:0000256" key="2">
    <source>
        <dbReference type="ARBA" id="ARBA00023157"/>
    </source>
</evidence>
<dbReference type="InterPro" id="IPR025883">
    <property type="entry name" value="Cadherin-like_domain"/>
</dbReference>
<dbReference type="InterPro" id="IPR036116">
    <property type="entry name" value="FN3_sf"/>
</dbReference>
<dbReference type="PANTHER" id="PTHR42535:SF2">
    <property type="entry name" value="CHROMOSOME UNDETERMINED SCAFFOLD_146, WHOLE GENOME SHOTGUN SEQUENCE"/>
    <property type="match status" value="1"/>
</dbReference>
<dbReference type="CDD" id="cd00063">
    <property type="entry name" value="FN3"/>
    <property type="match status" value="1"/>
</dbReference>
<dbReference type="InterPro" id="IPR013783">
    <property type="entry name" value="Ig-like_fold"/>
</dbReference>
<dbReference type="InterPro" id="IPR012334">
    <property type="entry name" value="Pectin_lyas_fold"/>
</dbReference>
<sequence>MKFTFVPVNHKGLVNSLQTKNFIMYRFNNYCKTACLLLCILFFNLKLQAQGTSLHLDGVNDYITVPTKNAEISGSFTVMAWVKPENATKAMHIFSSREPSEFGFDMQLTGGNKVHGDIGNGTSFLTTSADANYNYAVGKWLHVAYVITPSSYKIYVNGNLMISSSLSGTPLLLNNTHRIVIGKNASEATYFQGNIDEVKLFSSALTDLEVATEMMSSSVAIPASLVAHYNFEQLGTTLTDLSGNGYDGTLTNFALTGTTSNWAESYAMVVPSSASPTNVSSSGFTLNWQAPTSGVAEQYTVEVATNSSFNNPIVGSPFIVTGTSQNIAGLLSGTDYYYRVSAQKNTSNAQKGAYSVVAKVTTSLAFDYLNALSISNINFSPAFSANQFNYTAITANADFQLLAAQPNASSIIEIKVNGGNFITIASGVLSAVIPLNFGVNVLEVKVADGSASRTYTLSINRVNPTTHYVAQNGAGNKDGSSWANASDDLQLMINNSSAYDMVWVAKGVYIPKRRANDVNNITANDRNNAFLLKTDVEVYGGFAGVEQFLSQRDLNIKANRTTLSGDFQGDDVLIGKGLGLSMQNMADNAYHVVVSAGAVGTALLDGFTISGGNALRFGSTEYVTVNGVSVYTGNGGGISCTESSPRLSNLQIIGNAAYVGGGGISNRSSSPLIENVIISRNTATGHNATSLGGGIVNYSSFPIVKNVIVDGNTGYSGGGIYNKGGSNAIFTNVSITDNHAVKVFNSGGGICNEESSPILTNILLANNTGLEGGALYNSFSSVPVLTNVTITGNIANSGGGIDHYDNSSSKIRNSIIWGNNSGIANAGATLVEHSLVQGGFLGTGNIAADPQFKDSNGNYQLRSGSPAIDAGSTSYYGNAESPNISTITKDLGGNKRVLGAGIDMGAYEIQELVAALNFDGVDDKITFNSNNTISGAFTVQAWVRPTDFTKTMHVLSTKFAGGYGFDLQLKQGNTIHANIGSANAWLSNTADVTYDYSAGRWMHIAYAVSAAGYQIYVNGSLKQSGAFSGTPLLMDANHLLQLGCSGTENTYFKGDMDEVRIYNKVLSAEEINKEMMNATTILPLNLEAHYNFDEGAPSLNNAAKTILEDQGANARNGVLSGFNLNGNSSNWVESYAMVLPAAGVPISLSSSSFEARWGYPQLGIVDNGYVLEVATDAEFTTPVAGSPFMVAAQTRTITGLAANTTYYYRVAADKQSVTGQGAFSPAIAVTLQTFSPPGNALNFDGSDDHVVMQPQPTVVKGNFTVMAWVKPEHATKAMHIFSTREGGDNTFDMQLTGGNKIHGDIGKGTGWMTNTADANYNYPINRWLHVAYVVSPSGYKIYANGKEVGNGTLTDEAVLLDATHYITIGKNSSENTYFKGSIDEVKLYSAALTEAEIKVDMLNSVSNPTALVAYYNFDQATTSKSDVLTDQGSNAFNGSVKNFELAGNTSNWVESYAQVVPLATAAGNIGDKQFRATWTTPAVGVVENYVLEVATDNAFTQPIAGSPFTVNGLYKDVAGLTPLTNYYYRVKAEKTSVTGQGALSEVIALTTLEPVLPVVLITYTAKMEGNSAKLSWQTASEQNNKGFEIYRSGDDKQFVKLGEVAAKGIGSSYTYYDKQPLKGNNYYRLVQVDLDGKPTELGERVLAFVLSATEVSVYPNPTAGKTKLTFAEGVYQLVSISGIDGKILEIIKLYKTDFYKEIDLSRYAKGLYFIRLNGSGGNSVVKLIKN</sequence>
<dbReference type="InterPro" id="IPR013320">
    <property type="entry name" value="ConA-like_dom_sf"/>
</dbReference>
<dbReference type="InterPro" id="IPR006626">
    <property type="entry name" value="PbH1"/>
</dbReference>
<dbReference type="NCBIfam" id="NF041518">
    <property type="entry name" value="choice_anch_Q"/>
    <property type="match status" value="1"/>
</dbReference>
<dbReference type="InterPro" id="IPR026444">
    <property type="entry name" value="Secre_tail"/>
</dbReference>
<dbReference type="Proteomes" id="UP000284120">
    <property type="component" value="Unassembled WGS sequence"/>
</dbReference>
<dbReference type="OrthoDB" id="9814380at2"/>
<evidence type="ECO:0000313" key="5">
    <source>
        <dbReference type="Proteomes" id="UP000284120"/>
    </source>
</evidence>
<keyword evidence="1" id="KW-0732">Signal</keyword>
<dbReference type="Gene3D" id="2.60.40.10">
    <property type="entry name" value="Immunoglobulins"/>
    <property type="match status" value="4"/>
</dbReference>
<organism evidence="4 5">
    <name type="scientific">Pedobacter chitinilyticus</name>
    <dbReference type="NCBI Taxonomy" id="2233776"/>
    <lineage>
        <taxon>Bacteria</taxon>
        <taxon>Pseudomonadati</taxon>
        <taxon>Bacteroidota</taxon>
        <taxon>Sphingobacteriia</taxon>
        <taxon>Sphingobacteriales</taxon>
        <taxon>Sphingobacteriaceae</taxon>
        <taxon>Pedobacter</taxon>
    </lineage>
</organism>
<feature type="domain" description="Fibronectin type-III" evidence="3">
    <location>
        <begin position="270"/>
        <end position="365"/>
    </location>
</feature>
<dbReference type="InterPro" id="IPR006558">
    <property type="entry name" value="LamG-like"/>
</dbReference>
<dbReference type="NCBIfam" id="TIGR04183">
    <property type="entry name" value="Por_Secre_tail"/>
    <property type="match status" value="1"/>
</dbReference>
<dbReference type="Pfam" id="PF00041">
    <property type="entry name" value="fn3"/>
    <property type="match status" value="1"/>
</dbReference>
<dbReference type="PANTHER" id="PTHR42535">
    <property type="entry name" value="OOKINETE PROTEIN, PUTATIVE-RELATED"/>
    <property type="match status" value="1"/>
</dbReference>
<dbReference type="Pfam" id="PF18962">
    <property type="entry name" value="Por_Secre_tail"/>
    <property type="match status" value="1"/>
</dbReference>
<dbReference type="SUPFAM" id="SSF49899">
    <property type="entry name" value="Concanavalin A-like lectins/glucanases"/>
    <property type="match status" value="3"/>
</dbReference>
<protein>
    <submittedName>
        <fullName evidence="4">T9SS type A sorting domain-containing protein</fullName>
    </submittedName>
</protein>
<keyword evidence="5" id="KW-1185">Reference proteome</keyword>
<dbReference type="GO" id="GO:0004553">
    <property type="term" value="F:hydrolase activity, hydrolyzing O-glycosyl compounds"/>
    <property type="evidence" value="ECO:0007669"/>
    <property type="project" value="UniProtKB-ARBA"/>
</dbReference>
<dbReference type="SMART" id="SM00060">
    <property type="entry name" value="FN3"/>
    <property type="match status" value="3"/>
</dbReference>
<proteinExistence type="predicted"/>
<reference evidence="4 5" key="1">
    <citation type="submission" date="2018-06" db="EMBL/GenBank/DDBJ databases">
        <title>Pedobacter endophyticus sp. nov., an endophytic bacterium isolated from a leaf of Triticum aestivum.</title>
        <authorList>
            <person name="Zhang L."/>
        </authorList>
    </citation>
    <scope>NUCLEOTIDE SEQUENCE [LARGE SCALE GENOMIC DNA]</scope>
    <source>
        <strain evidence="4 5">CM134L-2</strain>
    </source>
</reference>
<feature type="domain" description="Fibronectin type-III" evidence="3">
    <location>
        <begin position="1139"/>
        <end position="1236"/>
    </location>
</feature>
<dbReference type="InterPro" id="IPR011050">
    <property type="entry name" value="Pectin_lyase_fold/virulence"/>
</dbReference>
<dbReference type="Pfam" id="PF13385">
    <property type="entry name" value="Laminin_G_3"/>
    <property type="match status" value="3"/>
</dbReference>
<dbReference type="GO" id="GO:0005975">
    <property type="term" value="P:carbohydrate metabolic process"/>
    <property type="evidence" value="ECO:0007669"/>
    <property type="project" value="UniProtKB-ARBA"/>
</dbReference>
<feature type="domain" description="Fibronectin type-III" evidence="3">
    <location>
        <begin position="1460"/>
        <end position="1554"/>
    </location>
</feature>
<dbReference type="SMART" id="SM00710">
    <property type="entry name" value="PbH1"/>
    <property type="match status" value="6"/>
</dbReference>
<name>A0A3S4RPY2_9SPHI</name>
<evidence type="ECO:0000256" key="1">
    <source>
        <dbReference type="ARBA" id="ARBA00022729"/>
    </source>
</evidence>
<dbReference type="InterPro" id="IPR059226">
    <property type="entry name" value="Choice_anch_Q_dom"/>
</dbReference>